<dbReference type="InParanoid" id="A0A162X1B3"/>
<dbReference type="EMBL" id="KV440984">
    <property type="protein sequence ID" value="OAD71965.1"/>
    <property type="molecule type" value="Genomic_DNA"/>
</dbReference>
<dbReference type="PANTHER" id="PTHR46579">
    <property type="entry name" value="F5/8 TYPE C DOMAIN-CONTAINING PROTEIN-RELATED"/>
    <property type="match status" value="1"/>
</dbReference>
<evidence type="ECO:0000313" key="2">
    <source>
        <dbReference type="Proteomes" id="UP000077315"/>
    </source>
</evidence>
<dbReference type="Proteomes" id="UP000077315">
    <property type="component" value="Unassembled WGS sequence"/>
</dbReference>
<dbReference type="RefSeq" id="XP_018290005.1">
    <property type="nucleotide sequence ID" value="XM_018431763.1"/>
</dbReference>
<dbReference type="AlphaFoldDB" id="A0A162X1B3"/>
<sequence>MMNQWIERGVLGDRDLTAMQKIADKMIVLRGYTALKSKIGKKFAFMKADEWKSWVLIYSPVVLKLVLSSLHFNNWIDFVHACCHLVKPSITFDDINTAHRHLEKFCEKCNEIYTVTILTYNMHLHLHIQETILDFGPVYSYWLFAFERYNGLLKNISTNSKNGFEATFMRCFVEDIYKSDFVNSALTCPTQAPFLSVFTLPSASSTIVQPPFILQAFVDSSETTRIPILGNKPLPPTFFPLSVSKPSSMSDINYPHLLEYYKLAYLTPDLIHYQNAAASPFFVNNQIIKLKSINILGQVYYGNNGTTGRGSYVQSLFLGSDGSTETTFTCQIKYIFIHSFTPPSMSPYYEADSTHHDQHIFAFVNWLPLLGDESQEKDGVDICGSTPLPSNYHSILPVHRISLEVAIANHTTGLVQKKLVIALPKKLYT</sequence>
<proteinExistence type="predicted"/>
<accession>A0A162X1B3</accession>
<dbReference type="PANTHER" id="PTHR46579:SF2">
    <property type="entry name" value="C2H2-TYPE DOMAIN-CONTAINING PROTEIN"/>
    <property type="match status" value="1"/>
</dbReference>
<dbReference type="VEuPathDB" id="FungiDB:PHYBLDRAFT_146948"/>
<dbReference type="OrthoDB" id="2404451at2759"/>
<evidence type="ECO:0000313" key="1">
    <source>
        <dbReference type="EMBL" id="OAD71965.1"/>
    </source>
</evidence>
<name>A0A162X1B3_PHYB8</name>
<dbReference type="GeneID" id="28992669"/>
<protein>
    <submittedName>
        <fullName evidence="1">Uncharacterized protein</fullName>
    </submittedName>
</protein>
<reference evidence="2" key="1">
    <citation type="submission" date="2015-06" db="EMBL/GenBank/DDBJ databases">
        <title>Expansion of signal transduction pathways in fungi by whole-genome duplication.</title>
        <authorList>
            <consortium name="DOE Joint Genome Institute"/>
            <person name="Corrochano L.M."/>
            <person name="Kuo A."/>
            <person name="Marcet-Houben M."/>
            <person name="Polaino S."/>
            <person name="Salamov A."/>
            <person name="Villalobos J.M."/>
            <person name="Alvarez M.I."/>
            <person name="Avalos J."/>
            <person name="Benito E.P."/>
            <person name="Benoit I."/>
            <person name="Burger G."/>
            <person name="Camino L.P."/>
            <person name="Canovas D."/>
            <person name="Cerda-Olmedo E."/>
            <person name="Cheng J.-F."/>
            <person name="Dominguez A."/>
            <person name="Elias M."/>
            <person name="Eslava A.P."/>
            <person name="Glaser F."/>
            <person name="Grimwood J."/>
            <person name="Gutierrez G."/>
            <person name="Heitman J."/>
            <person name="Henrissat B."/>
            <person name="Iturriaga E.A."/>
            <person name="Lang B.F."/>
            <person name="Lavin J.L."/>
            <person name="Lee S."/>
            <person name="Li W."/>
            <person name="Lindquist E."/>
            <person name="Lopez-Garcia S."/>
            <person name="Luque E.M."/>
            <person name="Marcos A.T."/>
            <person name="Martin J."/>
            <person name="McCluskey K."/>
            <person name="Medina H.R."/>
            <person name="Miralles-Duran A."/>
            <person name="Miyazaki A."/>
            <person name="Munoz-Torres E."/>
            <person name="Oguiza J.A."/>
            <person name="Ohm R."/>
            <person name="Olmedo M."/>
            <person name="Orejas M."/>
            <person name="Ortiz-Castellanos L."/>
            <person name="Pisabarro A.G."/>
            <person name="Rodriguez-Romero J."/>
            <person name="Ruiz-Herrera J."/>
            <person name="Ruiz-Vazquez R."/>
            <person name="Sanz C."/>
            <person name="Schackwitz W."/>
            <person name="Schmutz J."/>
            <person name="Shahriari M."/>
            <person name="Shelest E."/>
            <person name="Silva-Franco F."/>
            <person name="Soanes D."/>
            <person name="Syed K."/>
            <person name="Tagua V.G."/>
            <person name="Talbot N.J."/>
            <person name="Thon M."/>
            <person name="De vries R.P."/>
            <person name="Wiebenga A."/>
            <person name="Yadav J.S."/>
            <person name="Braun E.L."/>
            <person name="Baker S."/>
            <person name="Garre V."/>
            <person name="Horwitz B."/>
            <person name="Torres-Martinez S."/>
            <person name="Idnurm A."/>
            <person name="Herrera-Estrella A."/>
            <person name="Gabaldon T."/>
            <person name="Grigoriev I.V."/>
        </authorList>
    </citation>
    <scope>NUCLEOTIDE SEQUENCE [LARGE SCALE GENOMIC DNA]</scope>
    <source>
        <strain evidence="2">NRRL 1555(-)</strain>
    </source>
</reference>
<organism evidence="1 2">
    <name type="scientific">Phycomyces blakesleeanus (strain ATCC 8743b / DSM 1359 / FGSC 10004 / NBRC 33097 / NRRL 1555)</name>
    <dbReference type="NCBI Taxonomy" id="763407"/>
    <lineage>
        <taxon>Eukaryota</taxon>
        <taxon>Fungi</taxon>
        <taxon>Fungi incertae sedis</taxon>
        <taxon>Mucoromycota</taxon>
        <taxon>Mucoromycotina</taxon>
        <taxon>Mucoromycetes</taxon>
        <taxon>Mucorales</taxon>
        <taxon>Phycomycetaceae</taxon>
        <taxon>Phycomyces</taxon>
    </lineage>
</organism>
<gene>
    <name evidence="1" type="ORF">PHYBLDRAFT_146948</name>
</gene>
<keyword evidence="2" id="KW-1185">Reference proteome</keyword>